<dbReference type="AlphaFoldDB" id="A0A6M4H4K2"/>
<proteinExistence type="predicted"/>
<dbReference type="EMBL" id="CP053069">
    <property type="protein sequence ID" value="QJR12857.1"/>
    <property type="molecule type" value="Genomic_DNA"/>
</dbReference>
<dbReference type="RefSeq" id="WP_171095422.1">
    <property type="nucleotide sequence ID" value="NZ_CP053069.1"/>
</dbReference>
<name>A0A6M4H4K2_9PROT</name>
<keyword evidence="3" id="KW-1185">Reference proteome</keyword>
<sequence length="57" mass="6206">MGWLSEFFFIGSAVLPVIFFLAGEPLWAAMSSTFLCMAGAVCAIDDPEAPHRRPPPH</sequence>
<keyword evidence="1" id="KW-1133">Transmembrane helix</keyword>
<accession>A0A6M4H4K2</accession>
<protein>
    <submittedName>
        <fullName evidence="2">Uncharacterized protein</fullName>
    </submittedName>
</protein>
<keyword evidence="1" id="KW-0472">Membrane</keyword>
<evidence type="ECO:0000256" key="1">
    <source>
        <dbReference type="SAM" id="Phobius"/>
    </source>
</evidence>
<reference evidence="2 3" key="1">
    <citation type="submission" date="2020-04" db="EMBL/GenBank/DDBJ databases">
        <title>Usitatibacter rugosus gen. nov., sp. nov. and Usitatibacter palustris sp. nov., novel members of Usitatibacteraceae fam. nov. within the order Nitrosomonadales isolated from soil.</title>
        <authorList>
            <person name="Huber K.J."/>
            <person name="Neumann-Schaal M."/>
            <person name="Geppert A."/>
            <person name="Luckner M."/>
            <person name="Wanner G."/>
            <person name="Overmann J."/>
        </authorList>
    </citation>
    <scope>NUCLEOTIDE SEQUENCE [LARGE SCALE GENOMIC DNA]</scope>
    <source>
        <strain evidence="2 3">0125_3</strain>
    </source>
</reference>
<keyword evidence="1" id="KW-0812">Transmembrane</keyword>
<dbReference type="Proteomes" id="UP000501534">
    <property type="component" value="Chromosome"/>
</dbReference>
<evidence type="ECO:0000313" key="3">
    <source>
        <dbReference type="Proteomes" id="UP000501534"/>
    </source>
</evidence>
<organism evidence="2 3">
    <name type="scientific">Usitatibacter rugosus</name>
    <dbReference type="NCBI Taxonomy" id="2732067"/>
    <lineage>
        <taxon>Bacteria</taxon>
        <taxon>Pseudomonadati</taxon>
        <taxon>Pseudomonadota</taxon>
        <taxon>Betaproteobacteria</taxon>
        <taxon>Nitrosomonadales</taxon>
        <taxon>Usitatibacteraceae</taxon>
        <taxon>Usitatibacter</taxon>
    </lineage>
</organism>
<gene>
    <name evidence="2" type="ORF">DSM104443_03951</name>
</gene>
<feature type="transmembrane region" description="Helical" evidence="1">
    <location>
        <begin position="6"/>
        <end position="27"/>
    </location>
</feature>
<dbReference type="KEGG" id="uru:DSM104443_03951"/>
<evidence type="ECO:0000313" key="2">
    <source>
        <dbReference type="EMBL" id="QJR12857.1"/>
    </source>
</evidence>